<sequence length="40" mass="4384">MGFLFAVYLIVYPLKLVCAEASAKVYSEGGIIQNYTVALQ</sequence>
<accession>I3YYR7</accession>
<proteinExistence type="predicted"/>
<organism evidence="1 2">
    <name type="scientific">Aequorivita sublithincola (strain DSM 14238 / LMG 21431 / ACAM 643 / 9-3)</name>
    <dbReference type="NCBI Taxonomy" id="746697"/>
    <lineage>
        <taxon>Bacteria</taxon>
        <taxon>Pseudomonadati</taxon>
        <taxon>Bacteroidota</taxon>
        <taxon>Flavobacteriia</taxon>
        <taxon>Flavobacteriales</taxon>
        <taxon>Flavobacteriaceae</taxon>
        <taxon>Aequorivita</taxon>
    </lineage>
</organism>
<name>I3YYR7_AEQSU</name>
<keyword evidence="2" id="KW-1185">Reference proteome</keyword>
<reference evidence="1 2" key="1">
    <citation type="submission" date="2012-06" db="EMBL/GenBank/DDBJ databases">
        <title>The complete genome of Aequorivita sublithincola DSM 14238.</title>
        <authorList>
            <consortium name="US DOE Joint Genome Institute (JGI-PGF)"/>
            <person name="Lucas S."/>
            <person name="Copeland A."/>
            <person name="Lapidus A."/>
            <person name="Goodwin L."/>
            <person name="Pitluck S."/>
            <person name="Peters L."/>
            <person name="Munk A.C.C."/>
            <person name="Kyrpides N."/>
            <person name="Mavromatis K."/>
            <person name="Pagani I."/>
            <person name="Ivanova N."/>
            <person name="Ovchinnikova G."/>
            <person name="Zeytun A."/>
            <person name="Detter J.C."/>
            <person name="Han C."/>
            <person name="Land M."/>
            <person name="Hauser L."/>
            <person name="Markowitz V."/>
            <person name="Cheng J.-F."/>
            <person name="Hugenholtz P."/>
            <person name="Woyke T."/>
            <person name="Wu D."/>
            <person name="Tindall B."/>
            <person name="Faehnrich R."/>
            <person name="Brambilla E."/>
            <person name="Klenk H.-P."/>
            <person name="Eisen J.A."/>
        </authorList>
    </citation>
    <scope>NUCLEOTIDE SEQUENCE [LARGE SCALE GENOMIC DNA]</scope>
    <source>
        <strain evidence="2">DSM 14238 / LMG 21431 / ACAM 643 / 9-3</strain>
    </source>
</reference>
<dbReference type="AlphaFoldDB" id="I3YYR7"/>
<dbReference type="HOGENOM" id="CLU_3283658_0_0_10"/>
<dbReference type="Proteomes" id="UP000006049">
    <property type="component" value="Chromosome"/>
</dbReference>
<gene>
    <name evidence="1" type="ordered locus">Aeqsu_2683</name>
</gene>
<dbReference type="KEGG" id="asl:Aeqsu_2683"/>
<evidence type="ECO:0000313" key="1">
    <source>
        <dbReference type="EMBL" id="AFL82135.1"/>
    </source>
</evidence>
<dbReference type="STRING" id="746697.Aeqsu_2683"/>
<protein>
    <submittedName>
        <fullName evidence="1">Uncharacterized protein</fullName>
    </submittedName>
</protein>
<evidence type="ECO:0000313" key="2">
    <source>
        <dbReference type="Proteomes" id="UP000006049"/>
    </source>
</evidence>
<dbReference type="EMBL" id="CP003280">
    <property type="protein sequence ID" value="AFL82135.1"/>
    <property type="molecule type" value="Genomic_DNA"/>
</dbReference>